<organism evidence="1 2">
    <name type="scientific">Roseibium marinum</name>
    <dbReference type="NCBI Taxonomy" id="281252"/>
    <lineage>
        <taxon>Bacteria</taxon>
        <taxon>Pseudomonadati</taxon>
        <taxon>Pseudomonadota</taxon>
        <taxon>Alphaproteobacteria</taxon>
        <taxon>Hyphomicrobiales</taxon>
        <taxon>Stappiaceae</taxon>
        <taxon>Roseibium</taxon>
    </lineage>
</organism>
<dbReference type="PANTHER" id="PTHR35564:SF3">
    <property type="entry name" value="TYPE VI SECRETION SYSTEM BASEPLATE SUBUNIT TSSG"/>
    <property type="match status" value="1"/>
</dbReference>
<dbReference type="InterPro" id="IPR010732">
    <property type="entry name" value="T6SS_TssG-like"/>
</dbReference>
<reference evidence="1 2" key="1">
    <citation type="submission" date="2018-01" db="EMBL/GenBank/DDBJ databases">
        <title>Genomic Encyclopedia of Archaeal and Bacterial Type Strains, Phase II (KMG-II): from individual species to whole genera.</title>
        <authorList>
            <person name="Goeker M."/>
        </authorList>
    </citation>
    <scope>NUCLEOTIDE SEQUENCE [LARGE SCALE GENOMIC DNA]</scope>
    <source>
        <strain evidence="1 2">DSM 17023</strain>
    </source>
</reference>
<sequence length="374" mass="41179">MTVLSSPEAVAKPADMALAETLERTQFYQALYLIGLQHPQIHKMGPGFDPEREVMRFRASRSLSFGPSDVSALAYDGQSGRYDVRVNFFGLYGPSSPLPPYVTERIIEQDETPSAVEDLLDLFNHRFITLLNDIWRKSRHFMRYEGHGLDTTSQCLLALCGFPVDEREKLGDISRAAILPHVGLMSHYANSPDAIASMLTSFFGIPSEIIEFVPRIVDVPPQSRMSLGLGNSLLGADMVLGEQVEDDLGKFRLRLGPAPYEVLKDFLPGGEQHAVLTDLLTMVVRDPIDWDLEFFYETEGMEAGQLGAARLGNNLWLSDGEGGPLENKVHLAPVRTGGTYPDSPEIPPVPDIAGDHPIMPFPARAAAERSLASS</sequence>
<gene>
    <name evidence="1" type="ORF">CLV41_101243</name>
</gene>
<dbReference type="NCBIfam" id="TIGR03347">
    <property type="entry name" value="VI_chp_1"/>
    <property type="match status" value="1"/>
</dbReference>
<dbReference type="Proteomes" id="UP000236959">
    <property type="component" value="Unassembled WGS sequence"/>
</dbReference>
<dbReference type="AlphaFoldDB" id="A0A2S3V1E5"/>
<accession>A0A2S3V1E5</accession>
<dbReference type="Pfam" id="PF06996">
    <property type="entry name" value="T6SS_TssG"/>
    <property type="match status" value="1"/>
</dbReference>
<comment type="caution">
    <text evidence="1">The sequence shown here is derived from an EMBL/GenBank/DDBJ whole genome shotgun (WGS) entry which is preliminary data.</text>
</comment>
<protein>
    <submittedName>
        <fullName evidence="1">Type VI secretion system protein ImpH</fullName>
    </submittedName>
</protein>
<evidence type="ECO:0000313" key="2">
    <source>
        <dbReference type="Proteomes" id="UP000236959"/>
    </source>
</evidence>
<evidence type="ECO:0000313" key="1">
    <source>
        <dbReference type="EMBL" id="POF33794.1"/>
    </source>
</evidence>
<name>A0A2S3V1E5_9HYPH</name>
<keyword evidence="2" id="KW-1185">Reference proteome</keyword>
<dbReference type="RefSeq" id="WP_103220458.1">
    <property type="nucleotide sequence ID" value="NZ_PPCN01000001.1"/>
</dbReference>
<dbReference type="OrthoDB" id="1523296at2"/>
<dbReference type="PANTHER" id="PTHR35564">
    <property type="match status" value="1"/>
</dbReference>
<proteinExistence type="predicted"/>
<dbReference type="EMBL" id="PPCN01000001">
    <property type="protein sequence ID" value="POF33794.1"/>
    <property type="molecule type" value="Genomic_DNA"/>
</dbReference>